<sequence length="625" mass="72262">MPYEFIISKKVVSIGCLISTTCLLYFLFVNSLQQLNGSTYSPVRVEHYKRNYDEFIIADPRGSSKVKLNVSHAFITSIYYYPISKSLGSNAVAFNMAIDQRSNQMRNHTFNVIGTNSSTSLFSTATSQAEGVGNCRYTTLMGRINTVENLEKLEIESNGVTVEVPFKMARYSAPKPVIICISPQFVAEQWQIFMMHVNAANRFGGHLHVYLTSIIESYFELMKVYEREGYLTLDYWLRMKLTSTEFPYFDPNSNIEWRNQAGAETDCLLQYKEAAEYIAFFDMDDILFPKNYPTYLEEFNAVLAANPGTNYMFYGRREHEFVKAPTLSEFSFVDLVASLRSSIVVKRGKVVVRPEAYNSTWIHYSKHVTFMTRANVTSPTLVHVQLPVEKNGKRKNKSRDMWKISFGKLKETIREDDIKAIEEDIYRIRNLSSTITLASNLPSSDFYLPIVFKCYYDAFYGPAFDHKPGGFGCPNADFCQLPQRDDYKFFFRINCFSITKTFYNQFNLLRCLKHFCHPIRRSLPDLNLIPIVLSDMPLISSGIPKTSPCLHSISTFSFFFLLLKNLPIMMAEDEKIALLMDNWILDVPREGYEPTRYYTTLVIYVFIFFLVILLYFSMLPDKKLK</sequence>
<accession>E3N3T2</accession>
<gene>
    <name evidence="9" type="ORF">CRE_24682</name>
</gene>
<comment type="caution">
    <text evidence="8">Lacks conserved residue(s) required for the propagation of feature annotation.</text>
</comment>
<evidence type="ECO:0000256" key="5">
    <source>
        <dbReference type="ARBA" id="ARBA00022692"/>
    </source>
</evidence>
<dbReference type="Proteomes" id="UP000008281">
    <property type="component" value="Unassembled WGS sequence"/>
</dbReference>
<keyword evidence="5 8" id="KW-0812">Transmembrane</keyword>
<organism evidence="10">
    <name type="scientific">Caenorhabditis remanei</name>
    <name type="common">Caenorhabditis vulgaris</name>
    <dbReference type="NCBI Taxonomy" id="31234"/>
    <lineage>
        <taxon>Eukaryota</taxon>
        <taxon>Metazoa</taxon>
        <taxon>Ecdysozoa</taxon>
        <taxon>Nematoda</taxon>
        <taxon>Chromadorea</taxon>
        <taxon>Rhabditida</taxon>
        <taxon>Rhabditina</taxon>
        <taxon>Rhabditomorpha</taxon>
        <taxon>Rhabditoidea</taxon>
        <taxon>Rhabditidae</taxon>
        <taxon>Peloderinae</taxon>
        <taxon>Caenorhabditis</taxon>
    </lineage>
</organism>
<dbReference type="PANTHER" id="PTHR21645">
    <property type="entry name" value="GLYCOSYLTRANSFERASE FAMILY 92 PROTEIN"/>
    <property type="match status" value="1"/>
</dbReference>
<reference evidence="9" key="1">
    <citation type="submission" date="2007-07" db="EMBL/GenBank/DDBJ databases">
        <title>PCAP assembly of the Caenorhabditis remanei genome.</title>
        <authorList>
            <consortium name="The Caenorhabditis remanei Sequencing Consortium"/>
            <person name="Wilson R.K."/>
        </authorList>
    </citation>
    <scope>NUCLEOTIDE SEQUENCE [LARGE SCALE GENOMIC DNA]</scope>
    <source>
        <strain evidence="9">PB4641</strain>
    </source>
</reference>
<comment type="subcellular location">
    <subcellularLocation>
        <location evidence="1">Membrane</location>
        <topology evidence="1">Single-pass membrane protein</topology>
    </subcellularLocation>
</comment>
<dbReference type="InParanoid" id="E3N3T2"/>
<dbReference type="eggNOG" id="KOG4735">
    <property type="taxonomic scope" value="Eukaryota"/>
</dbReference>
<protein>
    <recommendedName>
        <fullName evidence="8">Glycosyltransferase family 92 protein</fullName>
        <ecNumber evidence="8">2.4.1.-</ecNumber>
    </recommendedName>
</protein>
<evidence type="ECO:0000256" key="7">
    <source>
        <dbReference type="ARBA" id="ARBA00023136"/>
    </source>
</evidence>
<dbReference type="InterPro" id="IPR052012">
    <property type="entry name" value="GTase_92"/>
</dbReference>
<evidence type="ECO:0000256" key="1">
    <source>
        <dbReference type="ARBA" id="ARBA00004167"/>
    </source>
</evidence>
<dbReference type="GO" id="GO:0016020">
    <property type="term" value="C:membrane"/>
    <property type="evidence" value="ECO:0007669"/>
    <property type="project" value="UniProtKB-SubCell"/>
</dbReference>
<keyword evidence="6 8" id="KW-1133">Transmembrane helix</keyword>
<dbReference type="GO" id="GO:0016757">
    <property type="term" value="F:glycosyltransferase activity"/>
    <property type="evidence" value="ECO:0007669"/>
    <property type="project" value="UniProtKB-UniRule"/>
</dbReference>
<keyword evidence="10" id="KW-1185">Reference proteome</keyword>
<evidence type="ECO:0000256" key="4">
    <source>
        <dbReference type="ARBA" id="ARBA00022679"/>
    </source>
</evidence>
<dbReference type="PANTHER" id="PTHR21645:SF14">
    <property type="entry name" value="GLYCOSYLTRANSFERASE FAMILY 92 PROTEIN-RELATED"/>
    <property type="match status" value="1"/>
</dbReference>
<feature type="transmembrane region" description="Helical" evidence="8">
    <location>
        <begin position="597"/>
        <end position="616"/>
    </location>
</feature>
<name>E3N3T2_CAERE</name>
<dbReference type="EC" id="2.4.1.-" evidence="8"/>
<feature type="transmembrane region" description="Helical" evidence="8">
    <location>
        <begin position="12"/>
        <end position="32"/>
    </location>
</feature>
<keyword evidence="4 8" id="KW-0808">Transferase</keyword>
<dbReference type="EMBL" id="DS268522">
    <property type="protein sequence ID" value="EFO85241.1"/>
    <property type="molecule type" value="Genomic_DNA"/>
</dbReference>
<dbReference type="HOGENOM" id="CLU_028496_1_0_1"/>
<dbReference type="Pfam" id="PF01697">
    <property type="entry name" value="Glyco_transf_92"/>
    <property type="match status" value="1"/>
</dbReference>
<proteinExistence type="inferred from homology"/>
<dbReference type="OMA" id="WIHYSKH"/>
<evidence type="ECO:0000256" key="6">
    <source>
        <dbReference type="ARBA" id="ARBA00022989"/>
    </source>
</evidence>
<dbReference type="InterPro" id="IPR008166">
    <property type="entry name" value="Glyco_transf_92"/>
</dbReference>
<evidence type="ECO:0000313" key="9">
    <source>
        <dbReference type="EMBL" id="EFO85241.1"/>
    </source>
</evidence>
<dbReference type="OrthoDB" id="2526284at2759"/>
<evidence type="ECO:0000313" key="10">
    <source>
        <dbReference type="Proteomes" id="UP000008281"/>
    </source>
</evidence>
<dbReference type="AlphaFoldDB" id="E3N3T2"/>
<evidence type="ECO:0000256" key="2">
    <source>
        <dbReference type="ARBA" id="ARBA00007647"/>
    </source>
</evidence>
<evidence type="ECO:0000256" key="8">
    <source>
        <dbReference type="RuleBase" id="RU366017"/>
    </source>
</evidence>
<keyword evidence="3 8" id="KW-0328">Glycosyltransferase</keyword>
<evidence type="ECO:0000256" key="3">
    <source>
        <dbReference type="ARBA" id="ARBA00022676"/>
    </source>
</evidence>
<keyword evidence="7 8" id="KW-0472">Membrane</keyword>
<comment type="similarity">
    <text evidence="2 8">Belongs to the glycosyltransferase 92 family.</text>
</comment>